<proteinExistence type="predicted"/>
<gene>
    <name evidence="2" type="ORF">O181_052905</name>
</gene>
<feature type="region of interest" description="Disordered" evidence="1">
    <location>
        <begin position="109"/>
        <end position="151"/>
    </location>
</feature>
<organism evidence="2 3">
    <name type="scientific">Austropuccinia psidii MF-1</name>
    <dbReference type="NCBI Taxonomy" id="1389203"/>
    <lineage>
        <taxon>Eukaryota</taxon>
        <taxon>Fungi</taxon>
        <taxon>Dikarya</taxon>
        <taxon>Basidiomycota</taxon>
        <taxon>Pucciniomycotina</taxon>
        <taxon>Pucciniomycetes</taxon>
        <taxon>Pucciniales</taxon>
        <taxon>Sphaerophragmiaceae</taxon>
        <taxon>Austropuccinia</taxon>
    </lineage>
</organism>
<comment type="caution">
    <text evidence="2">The sequence shown here is derived from an EMBL/GenBank/DDBJ whole genome shotgun (WGS) entry which is preliminary data.</text>
</comment>
<name>A0A9Q3HT31_9BASI</name>
<evidence type="ECO:0000313" key="3">
    <source>
        <dbReference type="Proteomes" id="UP000765509"/>
    </source>
</evidence>
<protein>
    <submittedName>
        <fullName evidence="2">Uncharacterized protein</fullName>
    </submittedName>
</protein>
<evidence type="ECO:0000256" key="1">
    <source>
        <dbReference type="SAM" id="MobiDB-lite"/>
    </source>
</evidence>
<dbReference type="EMBL" id="AVOT02023254">
    <property type="protein sequence ID" value="MBW0513190.1"/>
    <property type="molecule type" value="Genomic_DNA"/>
</dbReference>
<sequence>MITLLLDWSKVIIQPIKDGNGERTLKLGPIVTISFHPWDSNAKNKTHQIPHNKAHPFHACLARKLCGQPTPGLSGTQWLEDLFCGKNPPFPFLILNFASREMTLPAFVEPSQQNEPPIPGLSQWSKPHEDPSTHGPEPEMASTKSMEEPFG</sequence>
<keyword evidence="3" id="KW-1185">Reference proteome</keyword>
<dbReference type="Proteomes" id="UP000765509">
    <property type="component" value="Unassembled WGS sequence"/>
</dbReference>
<evidence type="ECO:0000313" key="2">
    <source>
        <dbReference type="EMBL" id="MBW0513190.1"/>
    </source>
</evidence>
<reference evidence="2" key="1">
    <citation type="submission" date="2021-03" db="EMBL/GenBank/DDBJ databases">
        <title>Draft genome sequence of rust myrtle Austropuccinia psidii MF-1, a brazilian biotype.</title>
        <authorList>
            <person name="Quecine M.C."/>
            <person name="Pachon D.M.R."/>
            <person name="Bonatelli M.L."/>
            <person name="Correr F.H."/>
            <person name="Franceschini L.M."/>
            <person name="Leite T.F."/>
            <person name="Margarido G.R.A."/>
            <person name="Almeida C.A."/>
            <person name="Ferrarezi J.A."/>
            <person name="Labate C.A."/>
        </authorList>
    </citation>
    <scope>NUCLEOTIDE SEQUENCE</scope>
    <source>
        <strain evidence="2">MF-1</strain>
    </source>
</reference>
<dbReference type="AlphaFoldDB" id="A0A9Q3HT31"/>
<accession>A0A9Q3HT31</accession>